<keyword evidence="3" id="KW-0408">Iron</keyword>
<dbReference type="InterPro" id="IPR040087">
    <property type="entry name" value="MJ0021-like"/>
</dbReference>
<dbReference type="GO" id="GO:0046872">
    <property type="term" value="F:metal ion binding"/>
    <property type="evidence" value="ECO:0007669"/>
    <property type="project" value="UniProtKB-KW"/>
</dbReference>
<dbReference type="Gene3D" id="3.20.20.70">
    <property type="entry name" value="Aldolase class I"/>
    <property type="match status" value="1"/>
</dbReference>
<reference evidence="6 7" key="1">
    <citation type="submission" date="2018-04" db="EMBL/GenBank/DDBJ databases">
        <title>Halococcoides cellulosivorans gen. nov., sp. nov., an extremely halophilic cellulose-utilizing haloarchaeon from hypersaline lakes.</title>
        <authorList>
            <person name="Sorokin D.Y."/>
            <person name="Toshchakov S.V."/>
            <person name="Samarov N.I."/>
            <person name="Korzhenkov A."/>
            <person name="Kublanov I.V."/>
        </authorList>
    </citation>
    <scope>NUCLEOTIDE SEQUENCE [LARGE SCALE GENOMIC DNA]</scope>
    <source>
        <strain evidence="6 7">HArcel1</strain>
    </source>
</reference>
<keyword evidence="7" id="KW-1185">Reference proteome</keyword>
<evidence type="ECO:0000313" key="6">
    <source>
        <dbReference type="EMBL" id="AWB28005.1"/>
    </source>
</evidence>
<evidence type="ECO:0000256" key="1">
    <source>
        <dbReference type="ARBA" id="ARBA00022691"/>
    </source>
</evidence>
<protein>
    <submittedName>
        <fullName evidence="6">Radical SAM protein</fullName>
    </submittedName>
</protein>
<evidence type="ECO:0000256" key="4">
    <source>
        <dbReference type="ARBA" id="ARBA00023014"/>
    </source>
</evidence>
<dbReference type="GO" id="GO:0003824">
    <property type="term" value="F:catalytic activity"/>
    <property type="evidence" value="ECO:0007669"/>
    <property type="project" value="InterPro"/>
</dbReference>
<dbReference type="SFLD" id="SFLDS00029">
    <property type="entry name" value="Radical_SAM"/>
    <property type="match status" value="1"/>
</dbReference>
<dbReference type="Pfam" id="PF26257">
    <property type="entry name" value="DUF8061"/>
    <property type="match status" value="1"/>
</dbReference>
<dbReference type="InterPro" id="IPR058374">
    <property type="entry name" value="DUF8061"/>
</dbReference>
<dbReference type="Pfam" id="PF04055">
    <property type="entry name" value="Radical_SAM"/>
    <property type="match status" value="1"/>
</dbReference>
<gene>
    <name evidence="6" type="ORF">HARCEL1_09935</name>
</gene>
<evidence type="ECO:0000259" key="5">
    <source>
        <dbReference type="PROSITE" id="PS51918"/>
    </source>
</evidence>
<dbReference type="KEGG" id="harc:HARCEL1_09935"/>
<dbReference type="RefSeq" id="WP_108383019.1">
    <property type="nucleotide sequence ID" value="NZ_CP028858.1"/>
</dbReference>
<dbReference type="AlphaFoldDB" id="A0A2R4X2J9"/>
<accession>A0A2R4X2J9</accession>
<dbReference type="EMBL" id="CP028858">
    <property type="protein sequence ID" value="AWB28005.1"/>
    <property type="molecule type" value="Genomic_DNA"/>
</dbReference>
<dbReference type="GeneID" id="36512828"/>
<name>A0A2R4X2J9_9EURY</name>
<dbReference type="SFLD" id="SFLDG01108">
    <property type="entry name" value="Uncharacterised_Radical_SAM_Su"/>
    <property type="match status" value="1"/>
</dbReference>
<dbReference type="PANTHER" id="PTHR43288">
    <property type="entry name" value="BIOTIN SYNTHASE-RELATED PROTEIN, RADICAL SAM SUPERFAMILY"/>
    <property type="match status" value="1"/>
</dbReference>
<keyword evidence="4" id="KW-0411">Iron-sulfur</keyword>
<proteinExistence type="predicted"/>
<dbReference type="GO" id="GO:0051536">
    <property type="term" value="F:iron-sulfur cluster binding"/>
    <property type="evidence" value="ECO:0007669"/>
    <property type="project" value="UniProtKB-KW"/>
</dbReference>
<dbReference type="PANTHER" id="PTHR43288:SF1">
    <property type="entry name" value="GLYCYL-RADICAL ENZYME ACTIVATING ENZYME MJ0021-RELATED"/>
    <property type="match status" value="1"/>
</dbReference>
<evidence type="ECO:0000313" key="7">
    <source>
        <dbReference type="Proteomes" id="UP000244727"/>
    </source>
</evidence>
<evidence type="ECO:0000256" key="3">
    <source>
        <dbReference type="ARBA" id="ARBA00023004"/>
    </source>
</evidence>
<dbReference type="InterPro" id="IPR007197">
    <property type="entry name" value="rSAM"/>
</dbReference>
<dbReference type="InterPro" id="IPR058240">
    <property type="entry name" value="rSAM_sf"/>
</dbReference>
<dbReference type="CDD" id="cd01335">
    <property type="entry name" value="Radical_SAM"/>
    <property type="match status" value="1"/>
</dbReference>
<feature type="domain" description="Radical SAM core" evidence="5">
    <location>
        <begin position="8"/>
        <end position="226"/>
    </location>
</feature>
<sequence length="328" mass="36214">MHSEGCRRCARGAVLTLFVTGRCPNRGCFYCPLGAERRTAEHAFANERRVESVADVLAAAERMDALGTAVTGGEPLSVLDRTTEYIDALVTERGPNHYVHLYTGETGDRESFERLANAGLDEIRFHPPIDVWGELRGGPWEAALEQARRAGLRPGFEIPGIEYEPEFIDLCTDGPAEFVNVNEFEVSAGNAAAMRAQGHSVADEGNRVEGLESVLDRYRDHDVVFACTSQFKDAAQHRNRMKRTAERVSRPFEEVTDDGTIVVGRTAAEPERLQELGVPAEFYAVDDDHVAIAWWLLEEMVADGDLPGGAIVEVHPTVERPVVERTPL</sequence>
<dbReference type="SUPFAM" id="SSF102114">
    <property type="entry name" value="Radical SAM enzymes"/>
    <property type="match status" value="1"/>
</dbReference>
<dbReference type="Proteomes" id="UP000244727">
    <property type="component" value="Chromosome"/>
</dbReference>
<dbReference type="PROSITE" id="PS51918">
    <property type="entry name" value="RADICAL_SAM"/>
    <property type="match status" value="1"/>
</dbReference>
<evidence type="ECO:0000256" key="2">
    <source>
        <dbReference type="ARBA" id="ARBA00022723"/>
    </source>
</evidence>
<organism evidence="6 7">
    <name type="scientific">Halococcoides cellulosivorans</name>
    <dbReference type="NCBI Taxonomy" id="1679096"/>
    <lineage>
        <taxon>Archaea</taxon>
        <taxon>Methanobacteriati</taxon>
        <taxon>Methanobacteriota</taxon>
        <taxon>Stenosarchaea group</taxon>
        <taxon>Halobacteria</taxon>
        <taxon>Halobacteriales</taxon>
        <taxon>Haloarculaceae</taxon>
        <taxon>Halococcoides</taxon>
    </lineage>
</organism>
<keyword evidence="1" id="KW-0949">S-adenosyl-L-methionine</keyword>
<dbReference type="InterPro" id="IPR013785">
    <property type="entry name" value="Aldolase_TIM"/>
</dbReference>
<keyword evidence="2" id="KW-0479">Metal-binding</keyword>